<comment type="subcellular location">
    <subcellularLocation>
        <location evidence="1">Secreted</location>
        <location evidence="1">Extracellular space</location>
    </subcellularLocation>
</comment>
<dbReference type="InterPro" id="IPR043504">
    <property type="entry name" value="Peptidase_S1_PA_chymotrypsin"/>
</dbReference>
<evidence type="ECO:0000313" key="11">
    <source>
        <dbReference type="Ensembl" id="ENSPMGP00000023459.1"/>
    </source>
</evidence>
<dbReference type="PROSITE" id="PS00134">
    <property type="entry name" value="TRYPSIN_HIS"/>
    <property type="match status" value="1"/>
</dbReference>
<evidence type="ECO:0000256" key="1">
    <source>
        <dbReference type="ARBA" id="ARBA00004239"/>
    </source>
</evidence>
<evidence type="ECO:0000256" key="6">
    <source>
        <dbReference type="ARBA" id="ARBA00024195"/>
    </source>
</evidence>
<dbReference type="InterPro" id="IPR033116">
    <property type="entry name" value="TRYPSIN_SER"/>
</dbReference>
<proteinExistence type="inferred from homology"/>
<dbReference type="PANTHER" id="PTHR24264">
    <property type="entry name" value="TRYPSIN-RELATED"/>
    <property type="match status" value="1"/>
</dbReference>
<evidence type="ECO:0000256" key="4">
    <source>
        <dbReference type="ARBA" id="ARBA00022825"/>
    </source>
</evidence>
<dbReference type="FunFam" id="2.40.10.10:FF:000002">
    <property type="entry name" value="Transmembrane protease serine"/>
    <property type="match status" value="1"/>
</dbReference>
<protein>
    <recommendedName>
        <fullName evidence="8">trypsin</fullName>
        <ecNumber evidence="8">3.4.21.4</ecNumber>
    </recommendedName>
</protein>
<keyword evidence="5" id="KW-1015">Disulfide bond</keyword>
<reference evidence="11" key="1">
    <citation type="submission" date="2025-08" db="UniProtKB">
        <authorList>
            <consortium name="Ensembl"/>
        </authorList>
    </citation>
    <scope>IDENTIFICATION</scope>
</reference>
<evidence type="ECO:0000256" key="9">
    <source>
        <dbReference type="RuleBase" id="RU363034"/>
    </source>
</evidence>
<dbReference type="PROSITE" id="PS00135">
    <property type="entry name" value="TRYPSIN_SER"/>
    <property type="match status" value="1"/>
</dbReference>
<reference evidence="11" key="2">
    <citation type="submission" date="2025-09" db="UniProtKB">
        <authorList>
            <consortium name="Ensembl"/>
        </authorList>
    </citation>
    <scope>IDENTIFICATION</scope>
</reference>
<evidence type="ECO:0000256" key="5">
    <source>
        <dbReference type="ARBA" id="ARBA00023157"/>
    </source>
</evidence>
<keyword evidence="4 9" id="KW-0720">Serine protease</keyword>
<keyword evidence="3 9" id="KW-0378">Hydrolase</keyword>
<dbReference type="GO" id="GO:0006508">
    <property type="term" value="P:proteolysis"/>
    <property type="evidence" value="ECO:0007669"/>
    <property type="project" value="UniProtKB-KW"/>
</dbReference>
<keyword evidence="12" id="KW-1185">Reference proteome</keyword>
<comment type="catalytic activity">
    <reaction evidence="7">
        <text>Preferential cleavage: Arg-|-Xaa, Lys-|-Xaa.</text>
        <dbReference type="EC" id="3.4.21.4"/>
    </reaction>
</comment>
<evidence type="ECO:0000256" key="8">
    <source>
        <dbReference type="ARBA" id="ARBA00038868"/>
    </source>
</evidence>
<accession>A0A3B4B4D0</accession>
<feature type="domain" description="Peptidase S1" evidence="10">
    <location>
        <begin position="60"/>
        <end position="293"/>
    </location>
</feature>
<dbReference type="PRINTS" id="PR00722">
    <property type="entry name" value="CHYMOTRYPSIN"/>
</dbReference>
<dbReference type="Ensembl" id="ENSPMGT00000024992.1">
    <property type="protein sequence ID" value="ENSPMGP00000023459.1"/>
    <property type="gene ID" value="ENSPMGG00000018972.1"/>
</dbReference>
<dbReference type="InterPro" id="IPR050127">
    <property type="entry name" value="Serine_Proteases_S1"/>
</dbReference>
<dbReference type="CDD" id="cd00190">
    <property type="entry name" value="Tryp_SPc"/>
    <property type="match status" value="1"/>
</dbReference>
<dbReference type="AlphaFoldDB" id="A0A3B4B4D0"/>
<dbReference type="InterPro" id="IPR001314">
    <property type="entry name" value="Peptidase_S1A"/>
</dbReference>
<dbReference type="GO" id="GO:0004252">
    <property type="term" value="F:serine-type endopeptidase activity"/>
    <property type="evidence" value="ECO:0007669"/>
    <property type="project" value="UniProtKB-EC"/>
</dbReference>
<dbReference type="PANTHER" id="PTHR24264:SF40">
    <property type="entry name" value="HYALURONAN-BINDING PROTEIN 2"/>
    <property type="match status" value="1"/>
</dbReference>
<dbReference type="PROSITE" id="PS50240">
    <property type="entry name" value="TRYPSIN_DOM"/>
    <property type="match status" value="1"/>
</dbReference>
<sequence>MSLLLVDIDYDVDHPTEPSSIFDLGDWLIDLLDDNSKAKLNLSKKKSVLCFKLWQLFSVVMKGPHKAFPGSNPWQASVQSRSSGSSLPFEHICGGILLSSCWVLTAGHCMLVFDRIQGKEYQVVLGGINILKEEDMDQTLPVTNTYIHENYSETPVSVHNDIALLKLNITESPYCAKETPFVKAACLPDEPFPAGKECVISGWGATETRIILSKCKAPHIYASALDDSMLCAGVLEGGIDACQGDSGGPLVCETNGTYYITGVVSWGDGCGQQNKPGVYAFAVWNGIASSLKS</sequence>
<dbReference type="SMART" id="SM00020">
    <property type="entry name" value="Tryp_SPc"/>
    <property type="match status" value="1"/>
</dbReference>
<dbReference type="FunFam" id="2.40.10.10:FF:000068">
    <property type="entry name" value="transmembrane protease serine 2"/>
    <property type="match status" value="1"/>
</dbReference>
<dbReference type="Proteomes" id="UP000261520">
    <property type="component" value="Unplaced"/>
</dbReference>
<organism evidence="11 12">
    <name type="scientific">Periophthalmus magnuspinnatus</name>
    <dbReference type="NCBI Taxonomy" id="409849"/>
    <lineage>
        <taxon>Eukaryota</taxon>
        <taxon>Metazoa</taxon>
        <taxon>Chordata</taxon>
        <taxon>Craniata</taxon>
        <taxon>Vertebrata</taxon>
        <taxon>Euteleostomi</taxon>
        <taxon>Actinopterygii</taxon>
        <taxon>Neopterygii</taxon>
        <taxon>Teleostei</taxon>
        <taxon>Neoteleostei</taxon>
        <taxon>Acanthomorphata</taxon>
        <taxon>Gobiaria</taxon>
        <taxon>Gobiiformes</taxon>
        <taxon>Gobioidei</taxon>
        <taxon>Gobiidae</taxon>
        <taxon>Oxudercinae</taxon>
        <taxon>Periophthalmus</taxon>
    </lineage>
</organism>
<evidence type="ECO:0000259" key="10">
    <source>
        <dbReference type="PROSITE" id="PS50240"/>
    </source>
</evidence>
<dbReference type="GO" id="GO:0005615">
    <property type="term" value="C:extracellular space"/>
    <property type="evidence" value="ECO:0007669"/>
    <property type="project" value="TreeGrafter"/>
</dbReference>
<evidence type="ECO:0000256" key="7">
    <source>
        <dbReference type="ARBA" id="ARBA00036320"/>
    </source>
</evidence>
<dbReference type="Gene3D" id="2.40.10.10">
    <property type="entry name" value="Trypsin-like serine proteases"/>
    <property type="match status" value="3"/>
</dbReference>
<dbReference type="EC" id="3.4.21.4" evidence="8"/>
<dbReference type="SUPFAM" id="SSF50494">
    <property type="entry name" value="Trypsin-like serine proteases"/>
    <property type="match status" value="1"/>
</dbReference>
<dbReference type="InterPro" id="IPR009003">
    <property type="entry name" value="Peptidase_S1_PA"/>
</dbReference>
<keyword evidence="2 9" id="KW-0645">Protease</keyword>
<dbReference type="InterPro" id="IPR018114">
    <property type="entry name" value="TRYPSIN_HIS"/>
</dbReference>
<name>A0A3B4B4D0_9GOBI</name>
<evidence type="ECO:0000313" key="12">
    <source>
        <dbReference type="Proteomes" id="UP000261520"/>
    </source>
</evidence>
<evidence type="ECO:0000256" key="2">
    <source>
        <dbReference type="ARBA" id="ARBA00022670"/>
    </source>
</evidence>
<dbReference type="Pfam" id="PF00089">
    <property type="entry name" value="Trypsin"/>
    <property type="match status" value="1"/>
</dbReference>
<evidence type="ECO:0000256" key="3">
    <source>
        <dbReference type="ARBA" id="ARBA00022801"/>
    </source>
</evidence>
<comment type="similarity">
    <text evidence="6">Belongs to the peptidase S1 family. CLIP subfamily.</text>
</comment>
<dbReference type="InterPro" id="IPR001254">
    <property type="entry name" value="Trypsin_dom"/>
</dbReference>